<evidence type="ECO:0000256" key="1">
    <source>
        <dbReference type="SAM" id="MobiDB-lite"/>
    </source>
</evidence>
<accession>A0A0C6FMI3</accession>
<feature type="compositionally biased region" description="Basic and acidic residues" evidence="1">
    <location>
        <begin position="347"/>
        <end position="359"/>
    </location>
</feature>
<name>A0A0C6FMI3_9HYPH</name>
<dbReference type="EMBL" id="AP014704">
    <property type="protein sequence ID" value="BAQ48362.1"/>
    <property type="molecule type" value="Genomic_DNA"/>
</dbReference>
<feature type="compositionally biased region" description="Low complexity" evidence="1">
    <location>
        <begin position="449"/>
        <end position="467"/>
    </location>
</feature>
<feature type="compositionally biased region" description="Low complexity" evidence="1">
    <location>
        <begin position="568"/>
        <end position="579"/>
    </location>
</feature>
<feature type="compositionally biased region" description="Basic and acidic residues" evidence="1">
    <location>
        <begin position="297"/>
        <end position="306"/>
    </location>
</feature>
<evidence type="ECO:0000313" key="2">
    <source>
        <dbReference type="EMBL" id="BAQ48362.1"/>
    </source>
</evidence>
<feature type="region of interest" description="Disordered" evidence="1">
    <location>
        <begin position="66"/>
        <end position="365"/>
    </location>
</feature>
<feature type="compositionally biased region" description="Basic and acidic residues" evidence="1">
    <location>
        <begin position="580"/>
        <end position="595"/>
    </location>
</feature>
<evidence type="ECO:0000313" key="3">
    <source>
        <dbReference type="Proteomes" id="UP000061432"/>
    </source>
</evidence>
<organism evidence="2 3">
    <name type="scientific">Methylobacterium aquaticum</name>
    <dbReference type="NCBI Taxonomy" id="270351"/>
    <lineage>
        <taxon>Bacteria</taxon>
        <taxon>Pseudomonadati</taxon>
        <taxon>Pseudomonadota</taxon>
        <taxon>Alphaproteobacteria</taxon>
        <taxon>Hyphomicrobiales</taxon>
        <taxon>Methylobacteriaceae</taxon>
        <taxon>Methylobacterium</taxon>
    </lineage>
</organism>
<feature type="compositionally biased region" description="Basic and acidic residues" evidence="1">
    <location>
        <begin position="208"/>
        <end position="218"/>
    </location>
</feature>
<dbReference type="PATRIC" id="fig|270351.10.peg.5307"/>
<feature type="region of interest" description="Disordered" evidence="1">
    <location>
        <begin position="395"/>
        <end position="595"/>
    </location>
</feature>
<dbReference type="AlphaFoldDB" id="A0A0C6FMI3"/>
<feature type="compositionally biased region" description="Basic and acidic residues" evidence="1">
    <location>
        <begin position="468"/>
        <end position="483"/>
    </location>
</feature>
<reference evidence="3" key="2">
    <citation type="submission" date="2015-01" db="EMBL/GenBank/DDBJ databases">
        <title>Complete genome sequence of Methylobacterium aquaticum strain 22A.</title>
        <authorList>
            <person name="Tani A."/>
            <person name="Ogura Y."/>
            <person name="Hayashi T."/>
        </authorList>
    </citation>
    <scope>NUCLEOTIDE SEQUENCE [LARGE SCALE GENOMIC DNA]</scope>
    <source>
        <strain evidence="3">MA-22A</strain>
    </source>
</reference>
<reference evidence="2 3" key="1">
    <citation type="journal article" date="2015" name="Genome Announc.">
        <title>Complete Genome Sequence of Methylobacterium aquaticum Strain 22A, Isolated from Racomitrium japonicum Moss.</title>
        <authorList>
            <person name="Tani A."/>
            <person name="Ogura Y."/>
            <person name="Hayashi T."/>
            <person name="Kimbara K."/>
        </authorList>
    </citation>
    <scope>NUCLEOTIDE SEQUENCE [LARGE SCALE GENOMIC DNA]</scope>
    <source>
        <strain evidence="2 3">MA-22A</strain>
    </source>
</reference>
<sequence length="858" mass="92761">MSDAARARKGARRRAGARVPRLWTGLWAAGGGAGRHPPAMDVGFMGASRGAVKSFAAALQSRPVRRAVPGAARSDGPEQGAGRSRGAPRGGTGTTGIHRNVQRCAAAAPRRTPPRPRCSSGCRNGGGGHRADAGRRRRFRQGDLQPGRHRSVVPGLDHQADDDLRRPRHGAPGPRLDGPAAHHLGGRGGRAALQDGLQARHAAHPRQRAQDHHGEVGQRRRLGDRRESRRLDRRLRRADERDRAAPRHARQPLDQPQRPARPAAMDLGPRHGGARPGAAARLPREPRPLLDLGDPVRPCRDAEPQRPARPLCRRRRDEDRLHLLGRLQRGGERQPQRPAHPHGGDGPGERPRARPEGRRSVRLRLRPVELQLRRPNPRRATDLADRHPARHAALHLRQAPADADGRGFRRPHRERCGGRGQCRQRQRAADGGRGAALLGPGLRHHEQRGPAQPRPAAAGAAAAGAGLDRPRPGRERHRGDRRGGAGKARRREARGPGESGQARAATARAEPQHRGDRRHRAAAEAARPPQGCGAGRSLGLRLHRSFHRGDRGAEGPQGRGEARRQARRQAGFEAGGQARSEGRDQAGGQAHREVRPQEGRLILAAGPVFCPDEALAYRRSRTVFVPGDGLVLDESYRLAHLPLVAPGHPRVIPSREGRHYDHGRHPRVVSLVLPVPQASLAAAPAFAALERELRASPLAGKIAWDVAARRADRLHATLCGSLAVGSDAEPSLTDGQRAALAALGPVAVELRGLFSGNVNLGRLYLRVYPERRDGADMLATIQRIVGRPPSGLYVVGLHALTDDLDPAEAACLADLIERWWDRPILRLTVEALWLLWATDDQVLDGGVLATVPLAGGAA</sequence>
<protein>
    <submittedName>
        <fullName evidence="2">Uncharacterized protein</fullName>
    </submittedName>
</protein>
<proteinExistence type="predicted"/>
<dbReference type="Proteomes" id="UP000061432">
    <property type="component" value="Chromosome"/>
</dbReference>
<dbReference type="KEGG" id="maqu:Maq22A_c27685"/>
<gene>
    <name evidence="2" type="ORF">Maq22A_c27685</name>
</gene>